<dbReference type="GO" id="GO:0008137">
    <property type="term" value="F:NADH dehydrogenase (ubiquinone) activity"/>
    <property type="evidence" value="ECO:0007669"/>
    <property type="project" value="InterPro"/>
</dbReference>
<evidence type="ECO:0000256" key="3">
    <source>
        <dbReference type="ARBA" id="ARBA00022692"/>
    </source>
</evidence>
<feature type="transmembrane region" description="Helical" evidence="7">
    <location>
        <begin position="343"/>
        <end position="361"/>
    </location>
</feature>
<dbReference type="PANTHER" id="PTHR42703">
    <property type="entry name" value="NADH DEHYDROGENASE"/>
    <property type="match status" value="1"/>
</dbReference>
<feature type="transmembrane region" description="Helical" evidence="7">
    <location>
        <begin position="274"/>
        <end position="297"/>
    </location>
</feature>
<dbReference type="KEGG" id="nmo:Nmlp_1456"/>
<dbReference type="InterPro" id="IPR050586">
    <property type="entry name" value="CPA3_Na-H_Antiporter_D"/>
</dbReference>
<comment type="subcellular location">
    <subcellularLocation>
        <location evidence="1">Cell membrane</location>
        <topology evidence="1">Multi-pass membrane protein</topology>
    </subcellularLocation>
</comment>
<evidence type="ECO:0000256" key="1">
    <source>
        <dbReference type="ARBA" id="ARBA00004651"/>
    </source>
</evidence>
<feature type="transmembrane region" description="Helical" evidence="7">
    <location>
        <begin position="304"/>
        <end position="323"/>
    </location>
</feature>
<evidence type="ECO:0000256" key="6">
    <source>
        <dbReference type="SAM" id="MobiDB-lite"/>
    </source>
</evidence>
<feature type="transmembrane region" description="Helical" evidence="7">
    <location>
        <begin position="206"/>
        <end position="229"/>
    </location>
</feature>
<evidence type="ECO:0000256" key="5">
    <source>
        <dbReference type="ARBA" id="ARBA00023136"/>
    </source>
</evidence>
<gene>
    <name evidence="9" type="primary">mrpD3</name>
    <name evidence="9" type="ordered locus">Nmlp_1456</name>
</gene>
<feature type="transmembrane region" description="Helical" evidence="7">
    <location>
        <begin position="497"/>
        <end position="518"/>
    </location>
</feature>
<feature type="transmembrane region" description="Helical" evidence="7">
    <location>
        <begin position="161"/>
        <end position="186"/>
    </location>
</feature>
<feature type="compositionally biased region" description="Low complexity" evidence="6">
    <location>
        <begin position="462"/>
        <end position="482"/>
    </location>
</feature>
<accession>M1XZP9</accession>
<feature type="transmembrane region" description="Helical" evidence="7">
    <location>
        <begin position="108"/>
        <end position="125"/>
    </location>
</feature>
<name>M1XZP9_NATM8</name>
<feature type="transmembrane region" description="Helical" evidence="7">
    <location>
        <begin position="6"/>
        <end position="25"/>
    </location>
</feature>
<feature type="transmembrane region" description="Helical" evidence="7">
    <location>
        <begin position="74"/>
        <end position="96"/>
    </location>
</feature>
<keyword evidence="2" id="KW-1003">Cell membrane</keyword>
<feature type="transmembrane region" description="Helical" evidence="7">
    <location>
        <begin position="373"/>
        <end position="395"/>
    </location>
</feature>
<dbReference type="EMBL" id="HF582854">
    <property type="protein sequence ID" value="CCQ35659.1"/>
    <property type="molecule type" value="Genomic_DNA"/>
</dbReference>
<dbReference type="InterPro" id="IPR003918">
    <property type="entry name" value="NADH_UbQ_OxRdtase"/>
</dbReference>
<dbReference type="OrthoDB" id="101192at2157"/>
<dbReference type="GO" id="GO:0042773">
    <property type="term" value="P:ATP synthesis coupled electron transport"/>
    <property type="evidence" value="ECO:0007669"/>
    <property type="project" value="InterPro"/>
</dbReference>
<dbReference type="AlphaFoldDB" id="M1XZP9"/>
<reference evidence="9 10" key="1">
    <citation type="journal article" date="2013" name="Genome Announc.">
        <title>Genome of the haloarchaeon Natronomonas moolapensis, a neutrophilic member of a previously haloalkaliphilic genus.</title>
        <authorList>
            <person name="Dyall-Smith M.L."/>
            <person name="Pfeiffer F."/>
            <person name="Oberwinkler T."/>
            <person name="Klee K."/>
            <person name="Rampp M."/>
            <person name="Palm P."/>
            <person name="Gross K."/>
            <person name="Schuster S.C."/>
            <person name="Oesterhelt D."/>
        </authorList>
    </citation>
    <scope>NUCLEOTIDE SEQUENCE [LARGE SCALE GENOMIC DNA]</scope>
    <source>
        <strain evidence="10">DSM 18674 / JCM 14361 / 8.8.11</strain>
    </source>
</reference>
<feature type="region of interest" description="Disordered" evidence="6">
    <location>
        <begin position="457"/>
        <end position="487"/>
    </location>
</feature>
<evidence type="ECO:0000313" key="10">
    <source>
        <dbReference type="Proteomes" id="UP000011867"/>
    </source>
</evidence>
<feature type="transmembrane region" description="Helical" evidence="7">
    <location>
        <begin position="32"/>
        <end position="54"/>
    </location>
</feature>
<protein>
    <submittedName>
        <fullName evidence="9">Mrp-type sodium/proton antiporter system subunit D3</fullName>
    </submittedName>
</protein>
<dbReference type="PANTHER" id="PTHR42703:SF1">
    <property type="entry name" value="NA(+)_H(+) ANTIPORTER SUBUNIT D1"/>
    <property type="match status" value="1"/>
</dbReference>
<dbReference type="RefSeq" id="WP_015408503.1">
    <property type="nucleotide sequence ID" value="NC_020388.1"/>
</dbReference>
<evidence type="ECO:0000259" key="8">
    <source>
        <dbReference type="Pfam" id="PF00361"/>
    </source>
</evidence>
<dbReference type="Proteomes" id="UP000011867">
    <property type="component" value="Chromosome"/>
</dbReference>
<dbReference type="InterPro" id="IPR001750">
    <property type="entry name" value="ND/Mrp_TM"/>
</dbReference>
<feature type="domain" description="NADH:quinone oxidoreductase/Mrp antiporter transmembrane" evidence="8">
    <location>
        <begin position="126"/>
        <end position="423"/>
    </location>
</feature>
<sequence>MSNPELALLVAVPILAATLPIVGGLKFDSVGWPVAALAALVETALAVVVARRVATEGRYVHSLGNYPREYGIELVADGFSAAVVLLIAIVTLAVLVYARRGDPRNNPFYTAYLLLCGGLMGIGLTGDVFNMFVFLEIVGLATYALVATDRSGRSALAALKYLIIGTAGASMYLVGVGFAFVATGTLNMAALSTAIPDTVGYTDPLVVASFAFVAVGLSVKAAIFPLHTWMPDAYAESPDTVTAYISALVSTLGAYALARLVYSVYTPAFFEAVPLAGDALVAFATTSIVAGSVLAVVQPDVKRMLAYSSVAQFGMIVAAFGLGTEQALLGAVIHLVGHGLMKAGLFLAVGVIASAYGVRTVREYANLGYRSPVAAAAMGLSLLGLVGIPPSVGFLGKWYIAWGAIEADAPVVAGVVLFSTLLTLLYAARLLETLYFRPPEAVEGAVPAADARVLSDGGDGSGADSAETGEATAAADGSTTGTVETPSVEARPVPFEAVFVVAALSVAAVALGFAAPVFESFLDPFLEAVL</sequence>
<keyword evidence="3 7" id="KW-0812">Transmembrane</keyword>
<keyword evidence="10" id="KW-1185">Reference proteome</keyword>
<dbReference type="eggNOG" id="arCOG01537">
    <property type="taxonomic scope" value="Archaea"/>
</dbReference>
<organism evidence="9 10">
    <name type="scientific">Natronomonas moolapensis (strain DSM 18674 / CECT 7526 / JCM 14361 / 8.8.11)</name>
    <dbReference type="NCBI Taxonomy" id="268739"/>
    <lineage>
        <taxon>Archaea</taxon>
        <taxon>Methanobacteriati</taxon>
        <taxon>Methanobacteriota</taxon>
        <taxon>Stenosarchaea group</taxon>
        <taxon>Halobacteria</taxon>
        <taxon>Halobacteriales</taxon>
        <taxon>Natronomonadaceae</taxon>
        <taxon>Natronomonas</taxon>
    </lineage>
</organism>
<proteinExistence type="predicted"/>
<evidence type="ECO:0000256" key="4">
    <source>
        <dbReference type="ARBA" id="ARBA00022989"/>
    </source>
</evidence>
<dbReference type="STRING" id="268739.Nmlp_1456"/>
<keyword evidence="5 7" id="KW-0472">Membrane</keyword>
<keyword evidence="4 7" id="KW-1133">Transmembrane helix</keyword>
<feature type="transmembrane region" description="Helical" evidence="7">
    <location>
        <begin position="241"/>
        <end position="262"/>
    </location>
</feature>
<dbReference type="Pfam" id="PF00361">
    <property type="entry name" value="Proton_antipo_M"/>
    <property type="match status" value="1"/>
</dbReference>
<dbReference type="GeneID" id="14652928"/>
<dbReference type="HOGENOM" id="CLU_007100_9_5_2"/>
<dbReference type="PRINTS" id="PR01437">
    <property type="entry name" value="NUOXDRDTASE4"/>
</dbReference>
<evidence type="ECO:0000313" key="9">
    <source>
        <dbReference type="EMBL" id="CCQ35659.1"/>
    </source>
</evidence>
<evidence type="ECO:0000256" key="2">
    <source>
        <dbReference type="ARBA" id="ARBA00022475"/>
    </source>
</evidence>
<feature type="transmembrane region" description="Helical" evidence="7">
    <location>
        <begin position="131"/>
        <end position="149"/>
    </location>
</feature>
<feature type="transmembrane region" description="Helical" evidence="7">
    <location>
        <begin position="407"/>
        <end position="428"/>
    </location>
</feature>
<evidence type="ECO:0000256" key="7">
    <source>
        <dbReference type="SAM" id="Phobius"/>
    </source>
</evidence>
<dbReference type="GO" id="GO:0005886">
    <property type="term" value="C:plasma membrane"/>
    <property type="evidence" value="ECO:0007669"/>
    <property type="project" value="UniProtKB-SubCell"/>
</dbReference>